<keyword evidence="8" id="KW-1185">Reference proteome</keyword>
<dbReference type="CDD" id="cd23507">
    <property type="entry name" value="hydrophobin_I"/>
    <property type="match status" value="1"/>
</dbReference>
<keyword evidence="5 6" id="KW-1015">Disulfide bond</keyword>
<reference evidence="7 8" key="1">
    <citation type="journal article" date="2016" name="Mol. Biol. Evol.">
        <title>Comparative Genomics of Early-Diverging Mushroom-Forming Fungi Provides Insights into the Origins of Lignocellulose Decay Capabilities.</title>
        <authorList>
            <person name="Nagy L.G."/>
            <person name="Riley R."/>
            <person name="Tritt A."/>
            <person name="Adam C."/>
            <person name="Daum C."/>
            <person name="Floudas D."/>
            <person name="Sun H."/>
            <person name="Yadav J.S."/>
            <person name="Pangilinan J."/>
            <person name="Larsson K.H."/>
            <person name="Matsuura K."/>
            <person name="Barry K."/>
            <person name="Labutti K."/>
            <person name="Kuo R."/>
            <person name="Ohm R.A."/>
            <person name="Bhattacharya S.S."/>
            <person name="Shirouzu T."/>
            <person name="Yoshinaga Y."/>
            <person name="Martin F.M."/>
            <person name="Grigoriev I.V."/>
            <person name="Hibbett D.S."/>
        </authorList>
    </citation>
    <scope>NUCLEOTIDE SEQUENCE [LARGE SCALE GENOMIC DNA]</scope>
    <source>
        <strain evidence="7 8">HHB12029</strain>
    </source>
</reference>
<dbReference type="SMART" id="SM00075">
    <property type="entry name" value="HYDRO"/>
    <property type="match status" value="1"/>
</dbReference>
<comment type="similarity">
    <text evidence="2 6">Belongs to the fungal hydrophobin family.</text>
</comment>
<accession>A0A165QGJ4</accession>
<dbReference type="Pfam" id="PF01185">
    <property type="entry name" value="Hydrophobin"/>
    <property type="match status" value="1"/>
</dbReference>
<evidence type="ECO:0000256" key="5">
    <source>
        <dbReference type="ARBA" id="ARBA00023157"/>
    </source>
</evidence>
<evidence type="ECO:0000313" key="8">
    <source>
        <dbReference type="Proteomes" id="UP000077266"/>
    </source>
</evidence>
<evidence type="ECO:0000256" key="2">
    <source>
        <dbReference type="ARBA" id="ARBA00010446"/>
    </source>
</evidence>
<dbReference type="OrthoDB" id="4225815at2759"/>
<evidence type="ECO:0000256" key="1">
    <source>
        <dbReference type="ARBA" id="ARBA00004191"/>
    </source>
</evidence>
<keyword evidence="6" id="KW-0732">Signal</keyword>
<comment type="subcellular location">
    <subcellularLocation>
        <location evidence="1 6">Secreted</location>
        <location evidence="1 6">Cell wall</location>
    </subcellularLocation>
</comment>
<sequence>MHFFTALTSLALAAIVAASPAPNGIGGTTSTCNGGEAFCCDSFSQPIDPSTGDLASVPVDVLASLGCTPVSVAAILVPGTCSQSSVCCQDVGSNGLVNVQCIGLQV</sequence>
<dbReference type="Proteomes" id="UP000077266">
    <property type="component" value="Unassembled WGS sequence"/>
</dbReference>
<evidence type="ECO:0000256" key="4">
    <source>
        <dbReference type="ARBA" id="ARBA00022525"/>
    </source>
</evidence>
<dbReference type="GO" id="GO:0009277">
    <property type="term" value="C:fungal-type cell wall"/>
    <property type="evidence" value="ECO:0007669"/>
    <property type="project" value="InterPro"/>
</dbReference>
<dbReference type="GO" id="GO:0005199">
    <property type="term" value="F:structural constituent of cell wall"/>
    <property type="evidence" value="ECO:0007669"/>
    <property type="project" value="InterPro"/>
</dbReference>
<proteinExistence type="inferred from homology"/>
<evidence type="ECO:0000313" key="7">
    <source>
        <dbReference type="EMBL" id="KZW03582.1"/>
    </source>
</evidence>
<dbReference type="EMBL" id="KV425883">
    <property type="protein sequence ID" value="KZW03582.1"/>
    <property type="molecule type" value="Genomic_DNA"/>
</dbReference>
<protein>
    <recommendedName>
        <fullName evidence="6">Hydrophobin</fullName>
    </recommendedName>
</protein>
<feature type="signal peptide" evidence="6">
    <location>
        <begin position="1"/>
        <end position="18"/>
    </location>
</feature>
<keyword evidence="3 6" id="KW-0134">Cell wall</keyword>
<evidence type="ECO:0000256" key="6">
    <source>
        <dbReference type="RuleBase" id="RU365009"/>
    </source>
</evidence>
<organism evidence="7 8">
    <name type="scientific">Exidia glandulosa HHB12029</name>
    <dbReference type="NCBI Taxonomy" id="1314781"/>
    <lineage>
        <taxon>Eukaryota</taxon>
        <taxon>Fungi</taxon>
        <taxon>Dikarya</taxon>
        <taxon>Basidiomycota</taxon>
        <taxon>Agaricomycotina</taxon>
        <taxon>Agaricomycetes</taxon>
        <taxon>Auriculariales</taxon>
        <taxon>Exidiaceae</taxon>
        <taxon>Exidia</taxon>
    </lineage>
</organism>
<keyword evidence="4 6" id="KW-0964">Secreted</keyword>
<feature type="chain" id="PRO_5013988640" description="Hydrophobin" evidence="6">
    <location>
        <begin position="19"/>
        <end position="106"/>
    </location>
</feature>
<name>A0A165QGJ4_EXIGL</name>
<evidence type="ECO:0000256" key="3">
    <source>
        <dbReference type="ARBA" id="ARBA00022512"/>
    </source>
</evidence>
<dbReference type="AlphaFoldDB" id="A0A165QGJ4"/>
<gene>
    <name evidence="7" type="ORF">EXIGLDRAFT_695960</name>
</gene>
<dbReference type="InParanoid" id="A0A165QGJ4"/>
<dbReference type="InterPro" id="IPR001338">
    <property type="entry name" value="Class_I_Hydrophobin"/>
</dbReference>